<gene>
    <name evidence="2" type="ORF">MOP44_27545</name>
</gene>
<evidence type="ECO:0000256" key="1">
    <source>
        <dbReference type="ARBA" id="ARBA00022729"/>
    </source>
</evidence>
<evidence type="ECO:0000313" key="3">
    <source>
        <dbReference type="Proteomes" id="UP001059380"/>
    </source>
</evidence>
<dbReference type="AlphaFoldDB" id="A0A9J7BNI8"/>
<dbReference type="RefSeq" id="WP_260793793.1">
    <property type="nucleotide sequence ID" value="NZ_CP093313.1"/>
</dbReference>
<organism evidence="2 3">
    <name type="scientific">Occallatibacter riparius</name>
    <dbReference type="NCBI Taxonomy" id="1002689"/>
    <lineage>
        <taxon>Bacteria</taxon>
        <taxon>Pseudomonadati</taxon>
        <taxon>Acidobacteriota</taxon>
        <taxon>Terriglobia</taxon>
        <taxon>Terriglobales</taxon>
        <taxon>Acidobacteriaceae</taxon>
        <taxon>Occallatibacter</taxon>
    </lineage>
</organism>
<keyword evidence="1" id="KW-0732">Signal</keyword>
<accession>A0A9J7BNI8</accession>
<keyword evidence="3" id="KW-1185">Reference proteome</keyword>
<sequence>MTLAPPARLGQARRLTRRIAVAALGLPILLSGCLVTRRKLPVPKAPVITLYATPDELVKRLNDRWSALQTLNATVEMKATVTHQQKGESSEYPSIRGIILLKKPSMLRVYGRVPVVGTRLLDMSSDGKDFTLWIPSKNEAIEGPATESQTKSTNQFENLRPGFFFDSLVVRGLDPGDEYYVTADTDTIEDASKKHLLLVPEYLLNIVRRKPGSEGLSPVRVIHFRREDLLPHQQDLYDDQGNLRTQVFYSGYTTYGENRYPSTITIKRPVEELQITLTLEKVTENAPLKDEDFQFKAQMPADTKIHHLNGQTAENGSH</sequence>
<evidence type="ECO:0008006" key="4">
    <source>
        <dbReference type="Google" id="ProtNLM"/>
    </source>
</evidence>
<dbReference type="EMBL" id="CP093313">
    <property type="protein sequence ID" value="UWZ84288.1"/>
    <property type="molecule type" value="Genomic_DNA"/>
</dbReference>
<proteinExistence type="predicted"/>
<dbReference type="SUPFAM" id="SSF89392">
    <property type="entry name" value="Prokaryotic lipoproteins and lipoprotein localization factors"/>
    <property type="match status" value="1"/>
</dbReference>
<protein>
    <recommendedName>
        <fullName evidence="4">DUF4292 domain-containing protein</fullName>
    </recommendedName>
</protein>
<dbReference type="KEGG" id="orp:MOP44_27545"/>
<dbReference type="Gene3D" id="2.50.20.10">
    <property type="entry name" value="Lipoprotein localisation LolA/LolB/LppX"/>
    <property type="match status" value="1"/>
</dbReference>
<name>A0A9J7BNI8_9BACT</name>
<reference evidence="2" key="1">
    <citation type="submission" date="2021-04" db="EMBL/GenBank/DDBJ databases">
        <title>Phylogenetic analysis of Acidobacteriaceae.</title>
        <authorList>
            <person name="Qiu L."/>
            <person name="Zhang Q."/>
        </authorList>
    </citation>
    <scope>NUCLEOTIDE SEQUENCE</scope>
    <source>
        <strain evidence="2">DSM 25168</strain>
    </source>
</reference>
<evidence type="ECO:0000313" key="2">
    <source>
        <dbReference type="EMBL" id="UWZ84288.1"/>
    </source>
</evidence>
<dbReference type="InterPro" id="IPR029046">
    <property type="entry name" value="LolA/LolB/LppX"/>
</dbReference>
<dbReference type="Proteomes" id="UP001059380">
    <property type="component" value="Chromosome"/>
</dbReference>